<evidence type="ECO:0000256" key="1">
    <source>
        <dbReference type="ARBA" id="ARBA00009249"/>
    </source>
</evidence>
<comment type="subunit">
    <text evidence="3">The glycine cleavage system is composed of four proteins: P, T, L and H.</text>
</comment>
<proteinExistence type="inferred from homology"/>
<dbReference type="NCBIfam" id="TIGR00527">
    <property type="entry name" value="gcvH"/>
    <property type="match status" value="1"/>
</dbReference>
<dbReference type="InterPro" id="IPR003016">
    <property type="entry name" value="2-oxoA_DH_lipoyl-BS"/>
</dbReference>
<dbReference type="InterPro" id="IPR017453">
    <property type="entry name" value="GCV_H_sub"/>
</dbReference>
<name>A0ABU9U9R1_9SPIR</name>
<evidence type="ECO:0000313" key="6">
    <source>
        <dbReference type="Proteomes" id="UP001466331"/>
    </source>
</evidence>
<dbReference type="CDD" id="cd06848">
    <property type="entry name" value="GCS_H"/>
    <property type="match status" value="1"/>
</dbReference>
<comment type="similarity">
    <text evidence="1 3">Belongs to the GcvH family.</text>
</comment>
<comment type="caution">
    <text evidence="5">The sequence shown here is derived from an EMBL/GenBank/DDBJ whole genome shotgun (WGS) entry which is preliminary data.</text>
</comment>
<feature type="domain" description="Lipoyl-binding" evidence="4">
    <location>
        <begin position="24"/>
        <end position="106"/>
    </location>
</feature>
<protein>
    <recommendedName>
        <fullName evidence="3">Glycine cleavage system H protein</fullName>
    </recommendedName>
</protein>
<dbReference type="Proteomes" id="UP001466331">
    <property type="component" value="Unassembled WGS sequence"/>
</dbReference>
<keyword evidence="6" id="KW-1185">Reference proteome</keyword>
<dbReference type="HAMAP" id="MF_00272">
    <property type="entry name" value="GcvH"/>
    <property type="match status" value="1"/>
</dbReference>
<feature type="modified residue" description="N6-lipoyllysine" evidence="3">
    <location>
        <position position="65"/>
    </location>
</feature>
<dbReference type="EMBL" id="JBCHKQ010000001">
    <property type="protein sequence ID" value="MEM5947219.1"/>
    <property type="molecule type" value="Genomic_DNA"/>
</dbReference>
<dbReference type="NCBIfam" id="NF002270">
    <property type="entry name" value="PRK01202.1"/>
    <property type="match status" value="1"/>
</dbReference>
<dbReference type="InterPro" id="IPR002930">
    <property type="entry name" value="GCV_H"/>
</dbReference>
<dbReference type="PANTHER" id="PTHR11715:SF3">
    <property type="entry name" value="GLYCINE CLEAVAGE SYSTEM H PROTEIN-RELATED"/>
    <property type="match status" value="1"/>
</dbReference>
<keyword evidence="2 3" id="KW-0450">Lipoyl</keyword>
<dbReference type="PANTHER" id="PTHR11715">
    <property type="entry name" value="GLYCINE CLEAVAGE SYSTEM H PROTEIN"/>
    <property type="match status" value="1"/>
</dbReference>
<gene>
    <name evidence="3 5" type="primary">gcvH</name>
    <name evidence="5" type="ORF">WKV44_01555</name>
</gene>
<evidence type="ECO:0000313" key="5">
    <source>
        <dbReference type="EMBL" id="MEM5947219.1"/>
    </source>
</evidence>
<accession>A0ABU9U9R1</accession>
<dbReference type="PROSITE" id="PS00189">
    <property type="entry name" value="LIPOYL"/>
    <property type="match status" value="1"/>
</dbReference>
<dbReference type="InterPro" id="IPR033753">
    <property type="entry name" value="GCV_H/Fam206"/>
</dbReference>
<dbReference type="Pfam" id="PF01597">
    <property type="entry name" value="GCV_H"/>
    <property type="match status" value="1"/>
</dbReference>
<comment type="cofactor">
    <cofactor evidence="3">
        <name>(R)-lipoate</name>
        <dbReference type="ChEBI" id="CHEBI:83088"/>
    </cofactor>
    <text evidence="3">Binds 1 lipoyl cofactor covalently.</text>
</comment>
<evidence type="ECO:0000259" key="4">
    <source>
        <dbReference type="PROSITE" id="PS50968"/>
    </source>
</evidence>
<reference evidence="5 6" key="1">
    <citation type="submission" date="2024-03" db="EMBL/GenBank/DDBJ databases">
        <title>Ignisphaera cupida sp. nov., a hyperthermophilic hydrolytic archaeon from a hot spring of Kamchatka, and proposal of Ignisphaeraceae fam. nov.</title>
        <authorList>
            <person name="Podosokorskaya O.A."/>
            <person name="Elcheninov A.G."/>
            <person name="Maltseva A.I."/>
            <person name="Zayulina K.S."/>
            <person name="Novikov A."/>
            <person name="Merkel A.Y."/>
        </authorList>
    </citation>
    <scope>NUCLEOTIDE SEQUENCE [LARGE SCALE GENOMIC DNA]</scope>
    <source>
        <strain evidence="5 6">38H-sp</strain>
    </source>
</reference>
<comment type="function">
    <text evidence="3">The glycine cleavage system catalyzes the degradation of glycine. The H protein shuttles the methylamine group of glycine from the P protein to the T protein.</text>
</comment>
<evidence type="ECO:0000256" key="3">
    <source>
        <dbReference type="HAMAP-Rule" id="MF_00272"/>
    </source>
</evidence>
<dbReference type="RefSeq" id="WP_420068669.1">
    <property type="nucleotide sequence ID" value="NZ_JBCHKQ010000001.1"/>
</dbReference>
<dbReference type="Gene3D" id="2.40.50.100">
    <property type="match status" value="1"/>
</dbReference>
<dbReference type="InterPro" id="IPR011053">
    <property type="entry name" value="Single_hybrid_motif"/>
</dbReference>
<dbReference type="InterPro" id="IPR000089">
    <property type="entry name" value="Biotin_lipoyl"/>
</dbReference>
<dbReference type="SUPFAM" id="SSF51230">
    <property type="entry name" value="Single hybrid motif"/>
    <property type="match status" value="1"/>
</dbReference>
<organism evidence="5 6">
    <name type="scientific">Rarispira pelagica</name>
    <dbReference type="NCBI Taxonomy" id="3141764"/>
    <lineage>
        <taxon>Bacteria</taxon>
        <taxon>Pseudomonadati</taxon>
        <taxon>Spirochaetota</taxon>
        <taxon>Spirochaetia</taxon>
        <taxon>Winmispirales</taxon>
        <taxon>Winmispiraceae</taxon>
        <taxon>Rarispira</taxon>
    </lineage>
</organism>
<sequence>MEYREGLYYAETHEWALLNNNDEIVICGISDYAQNSLGDVVFVELPEVGKEVKKGESFGVIESVKTTSDVHAPLSGKIVEVNAKLKDKPELINSSPFEEGWLIKIKPFNTAEMSSLMTVSDYKKYVESI</sequence>
<evidence type="ECO:0000256" key="2">
    <source>
        <dbReference type="ARBA" id="ARBA00022823"/>
    </source>
</evidence>
<dbReference type="PROSITE" id="PS50968">
    <property type="entry name" value="BIOTINYL_LIPOYL"/>
    <property type="match status" value="1"/>
</dbReference>